<keyword evidence="1" id="KW-0732">Signal</keyword>
<evidence type="ECO:0000256" key="1">
    <source>
        <dbReference type="SAM" id="SignalP"/>
    </source>
</evidence>
<dbReference type="InterPro" id="IPR007372">
    <property type="entry name" value="Lipid/polyisoprenoid-bd_YceI"/>
</dbReference>
<reference evidence="3 4" key="1">
    <citation type="submission" date="2018-10" db="EMBL/GenBank/DDBJ databases">
        <authorList>
            <person name="Chen W.-M."/>
        </authorList>
    </citation>
    <scope>NUCLEOTIDE SEQUENCE [LARGE SCALE GENOMIC DNA]</scope>
    <source>
        <strain evidence="3 4">THS-13</strain>
    </source>
</reference>
<dbReference type="Gene3D" id="2.40.128.110">
    <property type="entry name" value="Lipid/polyisoprenoid-binding, YceI-like"/>
    <property type="match status" value="1"/>
</dbReference>
<dbReference type="SMART" id="SM00867">
    <property type="entry name" value="YceI"/>
    <property type="match status" value="1"/>
</dbReference>
<dbReference type="Proteomes" id="UP000282106">
    <property type="component" value="Unassembled WGS sequence"/>
</dbReference>
<organism evidence="3 4">
    <name type="scientific">Stagnimonas aquatica</name>
    <dbReference type="NCBI Taxonomy" id="2689987"/>
    <lineage>
        <taxon>Bacteria</taxon>
        <taxon>Pseudomonadati</taxon>
        <taxon>Pseudomonadota</taxon>
        <taxon>Gammaproteobacteria</taxon>
        <taxon>Nevskiales</taxon>
        <taxon>Nevskiaceae</taxon>
        <taxon>Stagnimonas</taxon>
    </lineage>
</organism>
<comment type="caution">
    <text evidence="3">The sequence shown here is derived from an EMBL/GenBank/DDBJ whole genome shotgun (WGS) entry which is preliminary data.</text>
</comment>
<feature type="signal peptide" evidence="1">
    <location>
        <begin position="1"/>
        <end position="19"/>
    </location>
</feature>
<dbReference type="PANTHER" id="PTHR34406:SF2">
    <property type="entry name" value="PERIPLASMIC PROTEIN"/>
    <property type="match status" value="1"/>
</dbReference>
<dbReference type="InParanoid" id="A0A3N0VEQ5"/>
<name>A0A3N0VEQ5_9GAMM</name>
<dbReference type="PANTHER" id="PTHR34406">
    <property type="entry name" value="PROTEIN YCEI"/>
    <property type="match status" value="1"/>
</dbReference>
<sequence length="193" mass="21819">MKRVSALVGMCLLAGVAQAVSQTYSIDPSHTYPSFETSHMDISVWRGKFNRSQGRIELDRERQQGSVDVRIEAASIDFGHDKMNEVARGEHYFQAERFPEIRYRGPLRFEAGQPVAVDGELQLLGISRPVPLRIQRFRCLIHPLLRREVCGADATAEFDRRDFGMDYAAQYGSTQVRLAIQVEAVLDPKPGPR</sequence>
<dbReference type="AlphaFoldDB" id="A0A3N0VEQ5"/>
<dbReference type="Pfam" id="PF04264">
    <property type="entry name" value="YceI"/>
    <property type="match status" value="1"/>
</dbReference>
<accession>A0A3N0VEQ5</accession>
<evidence type="ECO:0000313" key="3">
    <source>
        <dbReference type="EMBL" id="ROH91206.1"/>
    </source>
</evidence>
<keyword evidence="4" id="KW-1185">Reference proteome</keyword>
<feature type="chain" id="PRO_5018024984" evidence="1">
    <location>
        <begin position="20"/>
        <end position="193"/>
    </location>
</feature>
<dbReference type="EMBL" id="RJVO01000003">
    <property type="protein sequence ID" value="ROH91206.1"/>
    <property type="molecule type" value="Genomic_DNA"/>
</dbReference>
<evidence type="ECO:0000313" key="4">
    <source>
        <dbReference type="Proteomes" id="UP000282106"/>
    </source>
</evidence>
<evidence type="ECO:0000259" key="2">
    <source>
        <dbReference type="SMART" id="SM00867"/>
    </source>
</evidence>
<proteinExistence type="predicted"/>
<dbReference type="InterPro" id="IPR036761">
    <property type="entry name" value="TTHA0802/YceI-like_sf"/>
</dbReference>
<feature type="domain" description="Lipid/polyisoprenoid-binding YceI-like" evidence="2">
    <location>
        <begin position="23"/>
        <end position="185"/>
    </location>
</feature>
<dbReference type="RefSeq" id="WP_123211661.1">
    <property type="nucleotide sequence ID" value="NZ_RJVO01000003.1"/>
</dbReference>
<dbReference type="SUPFAM" id="SSF101874">
    <property type="entry name" value="YceI-like"/>
    <property type="match status" value="1"/>
</dbReference>
<dbReference type="FunCoup" id="A0A3N0VEQ5">
    <property type="interactions" value="106"/>
</dbReference>
<gene>
    <name evidence="3" type="ORF">ED208_08570</name>
</gene>
<protein>
    <submittedName>
        <fullName evidence="3">Polyisoprenoid-binding protein</fullName>
    </submittedName>
</protein>